<protein>
    <submittedName>
        <fullName evidence="2">Tryptophan transporter</fullName>
    </submittedName>
</protein>
<dbReference type="Pfam" id="PF17099">
    <property type="entry name" value="TrpP"/>
    <property type="match status" value="1"/>
</dbReference>
<dbReference type="OrthoDB" id="2243651at2"/>
<keyword evidence="3" id="KW-1185">Reference proteome</keyword>
<feature type="transmembrane region" description="Helical" evidence="1">
    <location>
        <begin position="6"/>
        <end position="27"/>
    </location>
</feature>
<keyword evidence="1" id="KW-1133">Transmembrane helix</keyword>
<evidence type="ECO:0000313" key="3">
    <source>
        <dbReference type="Proteomes" id="UP000448867"/>
    </source>
</evidence>
<dbReference type="InterPro" id="IPR031360">
    <property type="entry name" value="TrpP"/>
</dbReference>
<gene>
    <name evidence="2" type="ORF">GJU40_04625</name>
</gene>
<name>A0A7X2IYG9_9BACI</name>
<proteinExistence type="predicted"/>
<dbReference type="Proteomes" id="UP000448867">
    <property type="component" value="Unassembled WGS sequence"/>
</dbReference>
<dbReference type="AlphaFoldDB" id="A0A7X2IYG9"/>
<dbReference type="EMBL" id="WKKI01000005">
    <property type="protein sequence ID" value="MRX71458.1"/>
    <property type="molecule type" value="Genomic_DNA"/>
</dbReference>
<evidence type="ECO:0000256" key="1">
    <source>
        <dbReference type="SAM" id="Phobius"/>
    </source>
</evidence>
<reference evidence="2 3" key="1">
    <citation type="submission" date="2019-11" db="EMBL/GenBank/DDBJ databases">
        <title>Bacillus lacus genome.</title>
        <authorList>
            <person name="Allen C.J."/>
            <person name="Newman J.D."/>
        </authorList>
    </citation>
    <scope>NUCLEOTIDE SEQUENCE [LARGE SCALE GENOMIC DNA]</scope>
    <source>
        <strain evidence="2 3">KCTC 33946</strain>
    </source>
</reference>
<feature type="transmembrane region" description="Helical" evidence="1">
    <location>
        <begin position="135"/>
        <end position="158"/>
    </location>
</feature>
<feature type="transmembrane region" description="Helical" evidence="1">
    <location>
        <begin position="77"/>
        <end position="94"/>
    </location>
</feature>
<feature type="transmembrane region" description="Helical" evidence="1">
    <location>
        <begin position="39"/>
        <end position="65"/>
    </location>
</feature>
<keyword evidence="1" id="KW-0472">Membrane</keyword>
<sequence>MNTRQLVTMSLLVGIGAALHGIVPPVFNGMKPDMMLTMMFLGILLFPSAKNTLLLGLVTGILSGLTTSFPGGLIPNVIDKPITAFVFFFMLVAVKKFAGSTITAGILTAVGTLVSGAVFLGAALTIVGLPGGAGFAALFIAVVLPATGLNTIAMALIYPIVQSIMKRSNLVSVNE</sequence>
<accession>A0A7X2IYG9</accession>
<dbReference type="RefSeq" id="WP_154306598.1">
    <property type="nucleotide sequence ID" value="NZ_WKKI01000005.1"/>
</dbReference>
<comment type="caution">
    <text evidence="2">The sequence shown here is derived from an EMBL/GenBank/DDBJ whole genome shotgun (WGS) entry which is preliminary data.</text>
</comment>
<evidence type="ECO:0000313" key="2">
    <source>
        <dbReference type="EMBL" id="MRX71458.1"/>
    </source>
</evidence>
<keyword evidence="1" id="KW-0812">Transmembrane</keyword>
<feature type="transmembrane region" description="Helical" evidence="1">
    <location>
        <begin position="106"/>
        <end position="129"/>
    </location>
</feature>
<organism evidence="2 3">
    <name type="scientific">Metabacillus lacus</name>
    <dbReference type="NCBI Taxonomy" id="1983721"/>
    <lineage>
        <taxon>Bacteria</taxon>
        <taxon>Bacillati</taxon>
        <taxon>Bacillota</taxon>
        <taxon>Bacilli</taxon>
        <taxon>Bacillales</taxon>
        <taxon>Bacillaceae</taxon>
        <taxon>Metabacillus</taxon>
    </lineage>
</organism>